<dbReference type="Proteomes" id="UP000315395">
    <property type="component" value="Chromosome"/>
</dbReference>
<dbReference type="PANTHER" id="PTHR23404">
    <property type="entry name" value="MOLYBDOPTERIN SYNTHASE RELATED"/>
    <property type="match status" value="1"/>
</dbReference>
<evidence type="ECO:0000313" key="1">
    <source>
        <dbReference type="EMBL" id="QDO90233.1"/>
    </source>
</evidence>
<reference evidence="1 2" key="1">
    <citation type="submission" date="2019-07" db="EMBL/GenBank/DDBJ databases">
        <title>complete genome sequencing of Ornithinimicrobium sp. H23M54.</title>
        <authorList>
            <person name="Bae J.-W."/>
            <person name="Lee S.-Y."/>
        </authorList>
    </citation>
    <scope>NUCLEOTIDE SEQUENCE [LARGE SCALE GENOMIC DNA]</scope>
    <source>
        <strain evidence="1 2">H23M54</strain>
    </source>
</reference>
<dbReference type="SUPFAM" id="SSF54690">
    <property type="entry name" value="Molybdopterin synthase subunit MoaE"/>
    <property type="match status" value="1"/>
</dbReference>
<accession>A0A516GFD5</accession>
<gene>
    <name evidence="1" type="ORF">FNH13_05780</name>
</gene>
<keyword evidence="2" id="KW-1185">Reference proteome</keyword>
<dbReference type="InterPro" id="IPR036563">
    <property type="entry name" value="MoaE_sf"/>
</dbReference>
<dbReference type="AlphaFoldDB" id="A0A516GFD5"/>
<dbReference type="EMBL" id="CP041616">
    <property type="protein sequence ID" value="QDO90233.1"/>
    <property type="molecule type" value="Genomic_DNA"/>
</dbReference>
<dbReference type="GO" id="GO:0006777">
    <property type="term" value="P:Mo-molybdopterin cofactor biosynthetic process"/>
    <property type="evidence" value="ECO:0007669"/>
    <property type="project" value="InterPro"/>
</dbReference>
<organism evidence="1 2">
    <name type="scientific">Ornithinimicrobium ciconiae</name>
    <dbReference type="NCBI Taxonomy" id="2594265"/>
    <lineage>
        <taxon>Bacteria</taxon>
        <taxon>Bacillati</taxon>
        <taxon>Actinomycetota</taxon>
        <taxon>Actinomycetes</taxon>
        <taxon>Micrococcales</taxon>
        <taxon>Ornithinimicrobiaceae</taxon>
        <taxon>Ornithinimicrobium</taxon>
    </lineage>
</organism>
<dbReference type="OrthoDB" id="9794429at2"/>
<dbReference type="InterPro" id="IPR003448">
    <property type="entry name" value="Mopterin_biosynth_MoaE"/>
</dbReference>
<dbReference type="Gene3D" id="3.90.1170.40">
    <property type="entry name" value="Molybdopterin biosynthesis MoaE subunit"/>
    <property type="match status" value="1"/>
</dbReference>
<evidence type="ECO:0000313" key="2">
    <source>
        <dbReference type="Proteomes" id="UP000315395"/>
    </source>
</evidence>
<dbReference type="Pfam" id="PF02391">
    <property type="entry name" value="MoaE"/>
    <property type="match status" value="1"/>
</dbReference>
<proteinExistence type="predicted"/>
<sequence>MLDDGAVTTDEQRVVRAQIVESGPSLDEVLDWVRHPEAGAVSLFVGTVRDHDGGQSGVVRLDYSAHPDAEQHLARVAEEIGRLPGVLHVAAVHRQGELAVGDTAVVCAVSAAHRAEAFEACRALIEQLKATVPIWKKQLFETGSTEWVGL</sequence>
<name>A0A516GFD5_9MICO</name>
<protein>
    <submittedName>
        <fullName evidence="1">Molybdenum cofactor biosynthesis protein MoaE</fullName>
    </submittedName>
</protein>
<dbReference type="CDD" id="cd00756">
    <property type="entry name" value="MoaE"/>
    <property type="match status" value="1"/>
</dbReference>
<dbReference type="KEGG" id="orz:FNH13_05780"/>